<gene>
    <name evidence="1" type="ORF">MELIAE_LOCUS12481</name>
</gene>
<organism evidence="1 2">
    <name type="scientific">Brassicogethes aeneus</name>
    <name type="common">Rape pollen beetle</name>
    <name type="synonym">Meligethes aeneus</name>
    <dbReference type="NCBI Taxonomy" id="1431903"/>
    <lineage>
        <taxon>Eukaryota</taxon>
        <taxon>Metazoa</taxon>
        <taxon>Ecdysozoa</taxon>
        <taxon>Arthropoda</taxon>
        <taxon>Hexapoda</taxon>
        <taxon>Insecta</taxon>
        <taxon>Pterygota</taxon>
        <taxon>Neoptera</taxon>
        <taxon>Endopterygota</taxon>
        <taxon>Coleoptera</taxon>
        <taxon>Polyphaga</taxon>
        <taxon>Cucujiformia</taxon>
        <taxon>Nitidulidae</taxon>
        <taxon>Meligethinae</taxon>
        <taxon>Brassicogethes</taxon>
    </lineage>
</organism>
<accession>A0A9P0FPB1</accession>
<protein>
    <submittedName>
        <fullName evidence="1">Uncharacterized protein</fullName>
    </submittedName>
</protein>
<dbReference type="AlphaFoldDB" id="A0A9P0FPB1"/>
<dbReference type="EMBL" id="OV121140">
    <property type="protein sequence ID" value="CAH0563734.1"/>
    <property type="molecule type" value="Genomic_DNA"/>
</dbReference>
<evidence type="ECO:0000313" key="1">
    <source>
        <dbReference type="EMBL" id="CAH0563734.1"/>
    </source>
</evidence>
<dbReference type="OrthoDB" id="6497308at2759"/>
<sequence>MIKNETMIPPMANTAPLVKIAPKKVDPRNPEKYAISKTIDWESRAGKFGWEYIDTCCIYPIPFVYRNGRKFCSAAMFSIKILSNFENALNNEVHSCFKVLSYPMTQAEAKLFDEINNFHCNGYMGAYSFTPNDIMLTLEDVKELFGFVQVCYNVLVKNQTNCNGTGKVGFVKIGDISMVPYVNPGCYVTTCYVPLFYFEGENECLSSKSVVAHTWNLAYLKFCFKLQGIRPQLYEGNTCKVVKLCELQKYFPASTSFRFDWPKYDAKKFLNPPKDKKENPVILNHQMAQVTENKDYKTMILPFFGKNVRCINLRPSEFTTLVLSLGELYTLFFYNVSKEVFCYALKRSKLSLYPPNRHQMIELYRNISKPLDFLDFLVLVKDVSECIGDLKKYSGL</sequence>
<proteinExistence type="predicted"/>
<dbReference type="Proteomes" id="UP001154078">
    <property type="component" value="Chromosome 9"/>
</dbReference>
<name>A0A9P0FPB1_BRAAE</name>
<keyword evidence="2" id="KW-1185">Reference proteome</keyword>
<reference evidence="1" key="1">
    <citation type="submission" date="2021-12" db="EMBL/GenBank/DDBJ databases">
        <authorList>
            <person name="King R."/>
        </authorList>
    </citation>
    <scope>NUCLEOTIDE SEQUENCE</scope>
</reference>
<evidence type="ECO:0000313" key="2">
    <source>
        <dbReference type="Proteomes" id="UP001154078"/>
    </source>
</evidence>